<sequence length="295" mass="33272">MQESNSIASLEVERFSVSYDADDDELSIHKMDAFYLGQAIQQVATMVKQAGKILNEEEPDVKVTTPAAEGSFIVEFAVYAVAHPRELLTTLGFFGSGALAVAHHIRDKKVININTSDDNDEAVITVESRGRTEEVRCNKNEALLATDSVIRKSYNEIITQPLSQKNSPVFKVIVDGRDTLRLDGSENIEFPPLPRKSMTFENVEHVDATVSLTQVNFTSVSGWKMIYHGEEFSVKMEDAIFMERVLSNQQSFEKGDLFSVRLRIKTIEKPDSRPSVTYAIEYVYRHLADESRRIQ</sequence>
<name>A0A7D5W8Z2_PROMI</name>
<accession>A0A7D5W8Z2</accession>
<organism evidence="1">
    <name type="scientific">Proteus mirabilis</name>
    <dbReference type="NCBI Taxonomy" id="584"/>
    <lineage>
        <taxon>Bacteria</taxon>
        <taxon>Pseudomonadati</taxon>
        <taxon>Pseudomonadota</taxon>
        <taxon>Gammaproteobacteria</taxon>
        <taxon>Enterobacterales</taxon>
        <taxon>Morganellaceae</taxon>
        <taxon>Proteus</taxon>
    </lineage>
</organism>
<dbReference type="EMBL" id="CP059056">
    <property type="protein sequence ID" value="QLJ20786.1"/>
    <property type="molecule type" value="Genomic_DNA"/>
</dbReference>
<dbReference type="AlphaFoldDB" id="A0A7D5W8Z2"/>
<protein>
    <submittedName>
        <fullName evidence="1">Uncharacterized protein</fullName>
    </submittedName>
</protein>
<dbReference type="RefSeq" id="WP_063073921.1">
    <property type="nucleotide sequence ID" value="NZ_CAXOIG010000009.1"/>
</dbReference>
<evidence type="ECO:0000313" key="1">
    <source>
        <dbReference type="EMBL" id="QLJ20786.1"/>
    </source>
</evidence>
<reference evidence="1" key="1">
    <citation type="submission" date="2020-07" db="EMBL/GenBank/DDBJ databases">
        <title>Hypervirulent multi-drug resistant Proteus mirabilis strain with mosaic plasmid.</title>
        <authorList>
            <person name="Shelenkov A."/>
            <person name="Mikhaylova Y.V."/>
            <person name="Yanushevich Y.G."/>
            <person name="Petrova L."/>
            <person name="Fomina V."/>
            <person name="Zamyatin M."/>
            <person name="Shagin D."/>
        </authorList>
    </citation>
    <scope>NUCLEOTIDE SEQUENCE</scope>
    <source>
        <strain evidence="1">CriePir89</strain>
    </source>
</reference>
<proteinExistence type="predicted"/>
<gene>
    <name evidence="1" type="ORF">HZ283_08185</name>
</gene>